<keyword evidence="3" id="KW-1185">Reference proteome</keyword>
<dbReference type="AlphaFoldDB" id="A0A1B0GIG8"/>
<dbReference type="EMBL" id="AJWK01014103">
    <property type="status" value="NOT_ANNOTATED_CDS"/>
    <property type="molecule type" value="Genomic_DNA"/>
</dbReference>
<evidence type="ECO:0000313" key="2">
    <source>
        <dbReference type="EnsemblMetazoa" id="LLOJ004512-PA"/>
    </source>
</evidence>
<feature type="region of interest" description="Disordered" evidence="1">
    <location>
        <begin position="30"/>
        <end position="57"/>
    </location>
</feature>
<organism evidence="2 3">
    <name type="scientific">Lutzomyia longipalpis</name>
    <name type="common">Sand fly</name>
    <dbReference type="NCBI Taxonomy" id="7200"/>
    <lineage>
        <taxon>Eukaryota</taxon>
        <taxon>Metazoa</taxon>
        <taxon>Ecdysozoa</taxon>
        <taxon>Arthropoda</taxon>
        <taxon>Hexapoda</taxon>
        <taxon>Insecta</taxon>
        <taxon>Pterygota</taxon>
        <taxon>Neoptera</taxon>
        <taxon>Endopterygota</taxon>
        <taxon>Diptera</taxon>
        <taxon>Nematocera</taxon>
        <taxon>Psychodoidea</taxon>
        <taxon>Psychodidae</taxon>
        <taxon>Lutzomyia</taxon>
        <taxon>Lutzomyia</taxon>
    </lineage>
</organism>
<dbReference type="VEuPathDB" id="VectorBase:LLOJ004512"/>
<evidence type="ECO:0000313" key="3">
    <source>
        <dbReference type="Proteomes" id="UP000092461"/>
    </source>
</evidence>
<sequence length="150" mass="17199">MGYAIKIANKRNEKRLSAIAELTALATVDEKPPKIDTGQRDKDRDRDNRDRERDWQYQNHHINNNHSNHQQGNLVVNHLSHCDSEGDDDKLSFSCNFEATARAVEIEYLYIFLSVYTGSILLIDVAYGCSYQILALSTHIIDRVAVTYDK</sequence>
<name>A0A1B0GIG8_LUTLO</name>
<dbReference type="Proteomes" id="UP000092461">
    <property type="component" value="Unassembled WGS sequence"/>
</dbReference>
<feature type="compositionally biased region" description="Basic and acidic residues" evidence="1">
    <location>
        <begin position="30"/>
        <end position="55"/>
    </location>
</feature>
<protein>
    <submittedName>
        <fullName evidence="2">Uncharacterized protein</fullName>
    </submittedName>
</protein>
<dbReference type="EMBL" id="AJWK01014105">
    <property type="status" value="NOT_ANNOTATED_CDS"/>
    <property type="molecule type" value="Genomic_DNA"/>
</dbReference>
<accession>A0A1B0GIG8</accession>
<proteinExistence type="predicted"/>
<dbReference type="VEuPathDB" id="VectorBase:LLONM1_007811"/>
<reference evidence="2" key="1">
    <citation type="submission" date="2020-05" db="UniProtKB">
        <authorList>
            <consortium name="EnsemblMetazoa"/>
        </authorList>
    </citation>
    <scope>IDENTIFICATION</scope>
    <source>
        <strain evidence="2">Jacobina</strain>
    </source>
</reference>
<dbReference type="EnsemblMetazoa" id="LLOJ004512-RA">
    <property type="protein sequence ID" value="LLOJ004512-PA"/>
    <property type="gene ID" value="LLOJ004512"/>
</dbReference>
<dbReference type="EMBL" id="AJWK01014104">
    <property type="status" value="NOT_ANNOTATED_CDS"/>
    <property type="molecule type" value="Genomic_DNA"/>
</dbReference>
<evidence type="ECO:0000256" key="1">
    <source>
        <dbReference type="SAM" id="MobiDB-lite"/>
    </source>
</evidence>